<proteinExistence type="predicted"/>
<gene>
    <name evidence="3" type="ORF">OBRU01_20188</name>
</gene>
<evidence type="ECO:0000259" key="2">
    <source>
        <dbReference type="Pfam" id="PF25298"/>
    </source>
</evidence>
<dbReference type="InterPro" id="IPR057251">
    <property type="entry name" value="FP_C"/>
</dbReference>
<name>A0A0L7KMA8_OPEBR</name>
<dbReference type="CDD" id="cd15489">
    <property type="entry name" value="PHD_SF"/>
    <property type="match status" value="1"/>
</dbReference>
<organism evidence="3 4">
    <name type="scientific">Operophtera brumata</name>
    <name type="common">Winter moth</name>
    <name type="synonym">Phalaena brumata</name>
    <dbReference type="NCBI Taxonomy" id="104452"/>
    <lineage>
        <taxon>Eukaryota</taxon>
        <taxon>Metazoa</taxon>
        <taxon>Ecdysozoa</taxon>
        <taxon>Arthropoda</taxon>
        <taxon>Hexapoda</taxon>
        <taxon>Insecta</taxon>
        <taxon>Pterygota</taxon>
        <taxon>Neoptera</taxon>
        <taxon>Endopterygota</taxon>
        <taxon>Lepidoptera</taxon>
        <taxon>Glossata</taxon>
        <taxon>Ditrysia</taxon>
        <taxon>Geometroidea</taxon>
        <taxon>Geometridae</taxon>
        <taxon>Larentiinae</taxon>
        <taxon>Operophtera</taxon>
    </lineage>
</organism>
<evidence type="ECO:0000256" key="1">
    <source>
        <dbReference type="SAM" id="MobiDB-lite"/>
    </source>
</evidence>
<evidence type="ECO:0000313" key="4">
    <source>
        <dbReference type="Proteomes" id="UP000037510"/>
    </source>
</evidence>
<comment type="caution">
    <text evidence="3">The sequence shown here is derived from an EMBL/GenBank/DDBJ whole genome shotgun (WGS) entry which is preliminary data.</text>
</comment>
<feature type="region of interest" description="Disordered" evidence="1">
    <location>
        <begin position="63"/>
        <end position="105"/>
    </location>
</feature>
<accession>A0A0L7KMA8</accession>
<dbReference type="InterPro" id="IPR013083">
    <property type="entry name" value="Znf_RING/FYVE/PHD"/>
</dbReference>
<dbReference type="SUPFAM" id="SSF57903">
    <property type="entry name" value="FYVE/PHD zinc finger"/>
    <property type="match status" value="1"/>
</dbReference>
<feature type="domain" description="FP protein C-terminal" evidence="2">
    <location>
        <begin position="324"/>
        <end position="372"/>
    </location>
</feature>
<dbReference type="Gene3D" id="3.30.40.10">
    <property type="entry name" value="Zinc/RING finger domain, C3HC4 (zinc finger)"/>
    <property type="match status" value="1"/>
</dbReference>
<evidence type="ECO:0000313" key="3">
    <source>
        <dbReference type="EMBL" id="KOB64201.1"/>
    </source>
</evidence>
<sequence>MSTQTISSCAGCTSGFSRRDKIIDCSRTSCGKRYHKDDCIGPIPLDGELSTWICPQCVCESRMGGAKNPSTPGRGTLRSPESRSVPPQQMKDLPSSDSQALSPELKETLPPSNLQAQLPQSKMALPSSDLQALTDEIRLLRATVFSFKQEIETISSSVSKINKQLEEVVAHISITDVRISALEKRSETESALLKQQVSSLQEQLNTQAQAHVRNEIEIIGLPESSNENLQHIAMVAAKKLGVDLKDQDVDWITRAGPIQAKSTHASVSSRTDVAQFCRPVVMRLVRRTKRDELLKATKGRKSVTASDLQVGDKPTKVFFNERLTRENRLLFREARLRASQAGYKFCWTSNGFINVRKQEGSPAIRIRNSVELADRLGGGYSAPQGN</sequence>
<reference evidence="3 4" key="1">
    <citation type="journal article" date="2015" name="Genome Biol. Evol.">
        <title>The genome of winter moth (Operophtera brumata) provides a genomic perspective on sexual dimorphism and phenology.</title>
        <authorList>
            <person name="Derks M.F."/>
            <person name="Smit S."/>
            <person name="Salis L."/>
            <person name="Schijlen E."/>
            <person name="Bossers A."/>
            <person name="Mateman C."/>
            <person name="Pijl A.S."/>
            <person name="de Ridder D."/>
            <person name="Groenen M.A."/>
            <person name="Visser M.E."/>
            <person name="Megens H.J."/>
        </authorList>
    </citation>
    <scope>NUCLEOTIDE SEQUENCE [LARGE SCALE GENOMIC DNA]</scope>
    <source>
        <strain evidence="3">WM2013NL</strain>
        <tissue evidence="3">Head and thorax</tissue>
    </source>
</reference>
<keyword evidence="4" id="KW-1185">Reference proteome</keyword>
<dbReference type="AlphaFoldDB" id="A0A0L7KMA8"/>
<protein>
    <recommendedName>
        <fullName evidence="2">FP protein C-terminal domain-containing protein</fullName>
    </recommendedName>
</protein>
<dbReference type="EMBL" id="JTDY01009015">
    <property type="protein sequence ID" value="KOB64201.1"/>
    <property type="molecule type" value="Genomic_DNA"/>
</dbReference>
<dbReference type="Proteomes" id="UP000037510">
    <property type="component" value="Unassembled WGS sequence"/>
</dbReference>
<dbReference type="InterPro" id="IPR011011">
    <property type="entry name" value="Znf_FYVE_PHD"/>
</dbReference>
<dbReference type="Pfam" id="PF25298">
    <property type="entry name" value="Baculo_FP_2nd"/>
    <property type="match status" value="1"/>
</dbReference>